<dbReference type="OrthoDB" id="25785at2157"/>
<gene>
    <name evidence="2" type="ordered locus">TTX_1001</name>
</gene>
<dbReference type="PaxDb" id="768679-TTX_1001"/>
<dbReference type="GeneID" id="11261888"/>
<dbReference type="EMBL" id="FN869859">
    <property type="protein sequence ID" value="CCC81646.1"/>
    <property type="molecule type" value="Genomic_DNA"/>
</dbReference>
<name>G4RQ00_THETK</name>
<evidence type="ECO:0000313" key="2">
    <source>
        <dbReference type="EMBL" id="CCC81646.1"/>
    </source>
</evidence>
<accession>G4RQ00</accession>
<dbReference type="KEGG" id="ttn:TTX_1001"/>
<protein>
    <submittedName>
        <fullName evidence="2">Uncharacterized protein</fullName>
    </submittedName>
</protein>
<dbReference type="PATRIC" id="fig|768679.9.peg.1011"/>
<feature type="transmembrane region" description="Helical" evidence="1">
    <location>
        <begin position="6"/>
        <end position="26"/>
    </location>
</feature>
<keyword evidence="1" id="KW-0812">Transmembrane</keyword>
<dbReference type="AlphaFoldDB" id="G4RQ00"/>
<organism evidence="2 3">
    <name type="scientific">Thermoproteus tenax (strain ATCC 35583 / DSM 2078 / JCM 9277 / NBRC 100435 / Kra 1)</name>
    <dbReference type="NCBI Taxonomy" id="768679"/>
    <lineage>
        <taxon>Archaea</taxon>
        <taxon>Thermoproteota</taxon>
        <taxon>Thermoprotei</taxon>
        <taxon>Thermoproteales</taxon>
        <taxon>Thermoproteaceae</taxon>
        <taxon>Thermoproteus</taxon>
    </lineage>
</organism>
<dbReference type="RefSeq" id="WP_014126901.1">
    <property type="nucleotide sequence ID" value="NC_016070.1"/>
</dbReference>
<reference evidence="2 3" key="1">
    <citation type="journal article" date="2011" name="PLoS ONE">
        <title>The complete genome sequence of Thermoproteus tenax: a physiologically versatile member of the Crenarchaeota.</title>
        <authorList>
            <person name="Siebers B."/>
            <person name="Zaparty M."/>
            <person name="Raddatz G."/>
            <person name="Tjaden B."/>
            <person name="Albers S.V."/>
            <person name="Bell S.D."/>
            <person name="Blombach F."/>
            <person name="Kletzin A."/>
            <person name="Kyrpides N."/>
            <person name="Lanz C."/>
            <person name="Plagens A."/>
            <person name="Rampp M."/>
            <person name="Rosinus A."/>
            <person name="von Jan M."/>
            <person name="Makarova K.S."/>
            <person name="Klenk H.P."/>
            <person name="Schuster S.C."/>
            <person name="Hensel R."/>
        </authorList>
    </citation>
    <scope>NUCLEOTIDE SEQUENCE [LARGE SCALE GENOMIC DNA]</scope>
    <source>
        <strain evidence="3">ATCC 35583 / DSM 2078 / JCM 9277 / NBRC 100435 / Kra 1</strain>
    </source>
</reference>
<evidence type="ECO:0000256" key="1">
    <source>
        <dbReference type="SAM" id="Phobius"/>
    </source>
</evidence>
<dbReference type="Proteomes" id="UP000002654">
    <property type="component" value="Chromosome"/>
</dbReference>
<dbReference type="eggNOG" id="arCOG03770">
    <property type="taxonomic scope" value="Archaea"/>
</dbReference>
<dbReference type="STRING" id="768679.TTX_1001"/>
<keyword evidence="3" id="KW-1185">Reference proteome</keyword>
<evidence type="ECO:0000313" key="3">
    <source>
        <dbReference type="Proteomes" id="UP000002654"/>
    </source>
</evidence>
<dbReference type="HOGENOM" id="CLU_2550424_0_0_2"/>
<proteinExistence type="predicted"/>
<keyword evidence="1" id="KW-0472">Membrane</keyword>
<keyword evidence="1" id="KW-1133">Transmembrane helix</keyword>
<sequence length="86" mass="9487">MPLDYGLLAVFALSVAALGVMLYFFVRSSERVEPSGAGQPRLITVIKCEGGQERSREYKEGDYVGLSTDECPNGVVVGIYREIQQR</sequence>